<dbReference type="FunFam" id="1.20.120.770:FF:000001">
    <property type="entry name" value="Amyloid beta A4 protein-like isoform 1"/>
    <property type="match status" value="1"/>
</dbReference>
<dbReference type="PROSITE" id="PS51870">
    <property type="entry name" value="APP_E2"/>
    <property type="match status" value="1"/>
</dbReference>
<dbReference type="GO" id="GO:0043005">
    <property type="term" value="C:neuron projection"/>
    <property type="evidence" value="ECO:0007669"/>
    <property type="project" value="UniProtKB-ARBA"/>
</dbReference>
<evidence type="ECO:0000313" key="22">
    <source>
        <dbReference type="Proteomes" id="UP000694701"/>
    </source>
</evidence>
<evidence type="ECO:0000256" key="10">
    <source>
        <dbReference type="ARBA" id="ARBA00023087"/>
    </source>
</evidence>
<dbReference type="Pfam" id="PF02177">
    <property type="entry name" value="APP_N"/>
    <property type="match status" value="1"/>
</dbReference>
<dbReference type="GO" id="GO:0030546">
    <property type="term" value="F:signaling receptor activator activity"/>
    <property type="evidence" value="ECO:0007669"/>
    <property type="project" value="TreeGrafter"/>
</dbReference>
<comment type="subcellular location">
    <subcellularLocation>
        <location evidence="16">Cell membrane</location>
        <topology evidence="16">Single-pass type I membrane protein</topology>
    </subcellularLocation>
    <subcellularLocation>
        <location evidence="1">Membrane</location>
        <topology evidence="1">Single-pass type I membrane protein</topology>
    </subcellularLocation>
</comment>
<dbReference type="AlphaFoldDB" id="A0A8C2Q5W8"/>
<keyword evidence="12 15" id="KW-1015">Disulfide bond</keyword>
<evidence type="ECO:0000256" key="8">
    <source>
        <dbReference type="ARBA" id="ARBA00022989"/>
    </source>
</evidence>
<feature type="disulfide bond" evidence="15">
    <location>
        <begin position="123"/>
        <end position="177"/>
    </location>
</feature>
<dbReference type="Gene3D" id="1.20.120.770">
    <property type="entry name" value="Amyloid precursor protein, E2 domain"/>
    <property type="match status" value="1"/>
</dbReference>
<dbReference type="FunFam" id="3.90.570.10:FF:000001">
    <property type="entry name" value="Amyloid beta A4 protein"/>
    <property type="match status" value="1"/>
</dbReference>
<reference evidence="21" key="1">
    <citation type="submission" date="2025-08" db="UniProtKB">
        <authorList>
            <consortium name="Ensembl"/>
        </authorList>
    </citation>
    <scope>IDENTIFICATION</scope>
</reference>
<keyword evidence="8 16" id="KW-1133">Transmembrane helix</keyword>
<dbReference type="InterPro" id="IPR011178">
    <property type="entry name" value="Amyloid_glyco_Cu-bd"/>
</dbReference>
<evidence type="ECO:0000256" key="1">
    <source>
        <dbReference type="ARBA" id="ARBA00004479"/>
    </source>
</evidence>
<protein>
    <recommendedName>
        <fullName evidence="2 16">Amyloid-beta A4 protein</fullName>
    </recommendedName>
</protein>
<dbReference type="GO" id="GO:0005886">
    <property type="term" value="C:plasma membrane"/>
    <property type="evidence" value="ECO:0007669"/>
    <property type="project" value="UniProtKB-SubCell"/>
</dbReference>
<evidence type="ECO:0000256" key="9">
    <source>
        <dbReference type="ARBA" id="ARBA00023008"/>
    </source>
</evidence>
<keyword evidence="6" id="KW-0732">Signal</keyword>
<dbReference type="Pfam" id="PF10515">
    <property type="entry name" value="APP_amyloid"/>
    <property type="match status" value="1"/>
</dbReference>
<evidence type="ECO:0000256" key="17">
    <source>
        <dbReference type="SAM" id="Coils"/>
    </source>
</evidence>
<organism evidence="21 22">
    <name type="scientific">Cyprinus carpio</name>
    <name type="common">Common carp</name>
    <dbReference type="NCBI Taxonomy" id="7962"/>
    <lineage>
        <taxon>Eukaryota</taxon>
        <taxon>Metazoa</taxon>
        <taxon>Chordata</taxon>
        <taxon>Craniata</taxon>
        <taxon>Vertebrata</taxon>
        <taxon>Euteleostomi</taxon>
        <taxon>Actinopterygii</taxon>
        <taxon>Neopterygii</taxon>
        <taxon>Teleostei</taxon>
        <taxon>Ostariophysi</taxon>
        <taxon>Cypriniformes</taxon>
        <taxon>Cyprinidae</taxon>
        <taxon>Cyprininae</taxon>
        <taxon>Cyprinus</taxon>
    </lineage>
</organism>
<evidence type="ECO:0000256" key="5">
    <source>
        <dbReference type="ARBA" id="ARBA00022723"/>
    </source>
</evidence>
<dbReference type="PROSITE" id="PS51869">
    <property type="entry name" value="APP_E1"/>
    <property type="match status" value="1"/>
</dbReference>
<dbReference type="GO" id="GO:0008201">
    <property type="term" value="F:heparin binding"/>
    <property type="evidence" value="ECO:0007669"/>
    <property type="project" value="UniProtKB-UniRule"/>
</dbReference>
<comment type="caution">
    <text evidence="15">Lacks conserved residue(s) required for the propagation of feature annotation.</text>
</comment>
<dbReference type="SUPFAM" id="SSF109843">
    <property type="entry name" value="CAPPD, an extracellular domain of amyloid beta A4 protein"/>
    <property type="match status" value="1"/>
</dbReference>
<dbReference type="PRINTS" id="PR00204">
    <property type="entry name" value="BETAAMYLOID"/>
</dbReference>
<dbReference type="InterPro" id="IPR011993">
    <property type="entry name" value="PH-like_dom_sf"/>
</dbReference>
<evidence type="ECO:0000256" key="15">
    <source>
        <dbReference type="PROSITE-ProRule" id="PRU01217"/>
    </source>
</evidence>
<feature type="compositionally biased region" description="Acidic residues" evidence="18">
    <location>
        <begin position="189"/>
        <end position="230"/>
    </location>
</feature>
<evidence type="ECO:0000256" key="18">
    <source>
        <dbReference type="SAM" id="MobiDB-lite"/>
    </source>
</evidence>
<dbReference type="Pfam" id="PF03494">
    <property type="entry name" value="Beta-APP"/>
    <property type="match status" value="1"/>
</dbReference>
<keyword evidence="17" id="KW-0175">Coiled coil</keyword>
<dbReference type="GO" id="GO:0010604">
    <property type="term" value="P:positive regulation of macromolecule metabolic process"/>
    <property type="evidence" value="ECO:0007669"/>
    <property type="project" value="UniProtKB-ARBA"/>
</dbReference>
<feature type="domain" description="E1" evidence="19">
    <location>
        <begin position="18"/>
        <end position="179"/>
    </location>
</feature>
<dbReference type="InterPro" id="IPR013803">
    <property type="entry name" value="Amyloid_glyco_Abeta"/>
</dbReference>
<feature type="transmembrane region" description="Helical" evidence="16">
    <location>
        <begin position="547"/>
        <end position="569"/>
    </location>
</feature>
<accession>A0A8C2Q5W8</accession>
<evidence type="ECO:0000256" key="6">
    <source>
        <dbReference type="ARBA" id="ARBA00022729"/>
    </source>
</evidence>
<feature type="region of interest" description="CuBD subdomain" evidence="15">
    <location>
        <begin position="121"/>
        <end position="179"/>
    </location>
</feature>
<keyword evidence="11 16" id="KW-0472">Membrane</keyword>
<sequence length="616" mass="69658">MMSVVFLSQVPSDSGTGLLAEPQVAMFCGKLNMHINIQTGKWEPDPSGTKSCTGTKEGILQYCQEVYPELQITNVVEANQPVSIWDWCKKGRKQCRSHMHIVVPYRCLVGEFVSDALLVPDKCKFLHQERMDMCESHLHWHTVAKESCGDRSMNLHDYGMLLPCGIDRFRGVEFVCCPAEAEKESDSAAVEEDDSDNDEDPDEEEEEVLDNDQDGDGDEDEKEAEDDEIVDERHDSSQSTSIAMTTTTTTTTESVEEVVRVPTPSSSPPDAVDRYLETPADENEHAHFLKAKESLEAKHRERMSQVMREWEEAERQAKSLPHNDKKAVIQHFQEKVEALEQEAASERQQLVETHMARVEALLNDRRRLALESYLSALQADPPRVHAHALLKKYVRAEQKDRQHTLKHFEHVRMVDPKKAAQIRPQVLTHLRVIEERMNQSLGLLFKVPGVAEDIQDQVELLQREQQEMSAQLANLQSDVRVSYGNDALMPDSTASLDLLPAEDTQGFGFIHPESFNQPNTQNQGIYTRIPAVPAVFFAEDVSSNKGAIIGLMVGGVVIATIIVITLVMLRKKQYTSIHHGIIEVDAAVTPEERHLSKMQQNGYENPTYKFFEQIHN</sequence>
<dbReference type="Gene3D" id="2.30.29.30">
    <property type="entry name" value="Pleckstrin-homology domain (PH domain)/Phosphotyrosine-binding domain (PTB)"/>
    <property type="match status" value="1"/>
</dbReference>
<dbReference type="PANTHER" id="PTHR23103:SF7">
    <property type="entry name" value="AMYLOID-BETA PRECURSOR PROTEIN"/>
    <property type="match status" value="1"/>
</dbReference>
<feature type="disulfide bond" evidence="15">
    <location>
        <begin position="148"/>
        <end position="176"/>
    </location>
</feature>
<dbReference type="SUPFAM" id="SSF56491">
    <property type="entry name" value="A heparin-binding domain"/>
    <property type="match status" value="1"/>
</dbReference>
<dbReference type="PROSITE" id="PS00320">
    <property type="entry name" value="APP_INTRA"/>
    <property type="match status" value="1"/>
</dbReference>
<dbReference type="Gene3D" id="3.90.570.10">
    <property type="entry name" value="Amyloidogenic glycoprotein, heparin-binding domain"/>
    <property type="match status" value="1"/>
</dbReference>
<dbReference type="GO" id="GO:0005769">
    <property type="term" value="C:early endosome"/>
    <property type="evidence" value="ECO:0007669"/>
    <property type="project" value="TreeGrafter"/>
</dbReference>
<dbReference type="GO" id="GO:0005794">
    <property type="term" value="C:Golgi apparatus"/>
    <property type="evidence" value="ECO:0007669"/>
    <property type="project" value="TreeGrafter"/>
</dbReference>
<dbReference type="InterPro" id="IPR019543">
    <property type="entry name" value="APP_amyloid_C"/>
</dbReference>
<dbReference type="GO" id="GO:0005798">
    <property type="term" value="C:Golgi-associated vesicle"/>
    <property type="evidence" value="ECO:0007669"/>
    <property type="project" value="UniProtKB-UniRule"/>
</dbReference>
<dbReference type="PRINTS" id="PR00203">
    <property type="entry name" value="AMYLOIDA4"/>
</dbReference>
<dbReference type="Gene3D" id="3.30.1490.140">
    <property type="entry name" value="Amyloidogenic glycoprotein, copper-binding domain"/>
    <property type="match status" value="1"/>
</dbReference>
<evidence type="ECO:0000256" key="16">
    <source>
        <dbReference type="RuleBase" id="RU367156"/>
    </source>
</evidence>
<feature type="coiled-coil region" evidence="17">
    <location>
        <begin position="451"/>
        <end position="478"/>
    </location>
</feature>
<keyword evidence="3" id="KW-0646">Protease inhibitor</keyword>
<dbReference type="GO" id="GO:0045121">
    <property type="term" value="C:membrane raft"/>
    <property type="evidence" value="ECO:0007669"/>
    <property type="project" value="TreeGrafter"/>
</dbReference>
<dbReference type="Ensembl" id="ENSCCRT00020117925.1">
    <property type="protein sequence ID" value="ENSCCRP00020107952.1"/>
    <property type="gene ID" value="ENSCCRG00020042100.1"/>
</dbReference>
<dbReference type="InterPro" id="IPR008154">
    <property type="entry name" value="Amyloid_glyco_extra"/>
</dbReference>
<keyword evidence="13" id="KW-0325">Glycoprotein</keyword>
<evidence type="ECO:0000259" key="19">
    <source>
        <dbReference type="PROSITE" id="PS51869"/>
    </source>
</evidence>
<evidence type="ECO:0000256" key="12">
    <source>
        <dbReference type="ARBA" id="ARBA00023157"/>
    </source>
</evidence>
<keyword evidence="7" id="KW-0722">Serine protease inhibitor</keyword>
<keyword evidence="4 16" id="KW-0812">Transmembrane</keyword>
<feature type="disulfide bond" evidence="15">
    <location>
        <begin position="134"/>
        <end position="164"/>
    </location>
</feature>
<keyword evidence="16" id="KW-1003">Cell membrane</keyword>
<dbReference type="SUPFAM" id="SSF89811">
    <property type="entry name" value="Amyloid beta a4 protein copper binding domain (domain 2)"/>
    <property type="match status" value="1"/>
</dbReference>
<feature type="disulfide bond" evidence="15">
    <location>
        <begin position="88"/>
        <end position="95"/>
    </location>
</feature>
<dbReference type="InterPro" id="IPR015849">
    <property type="entry name" value="Amyloid_glyco_heparin-bd"/>
</dbReference>
<dbReference type="PANTHER" id="PTHR23103">
    <property type="entry name" value="ALZHEIMER'S DISEASE BETA-AMYLOID RELATED"/>
    <property type="match status" value="1"/>
</dbReference>
<feature type="disulfide bond" evidence="15">
    <location>
        <begin position="63"/>
        <end position="107"/>
    </location>
</feature>
<evidence type="ECO:0000256" key="11">
    <source>
        <dbReference type="ARBA" id="ARBA00023136"/>
    </source>
</evidence>
<dbReference type="InterPro" id="IPR019745">
    <property type="entry name" value="Amyloid_glyco_intracell_CS"/>
</dbReference>
<feature type="region of interest" description="GFLD subdomain" evidence="15">
    <location>
        <begin position="18"/>
        <end position="113"/>
    </location>
</feature>
<evidence type="ECO:0000259" key="20">
    <source>
        <dbReference type="PROSITE" id="PS51870"/>
    </source>
</evidence>
<dbReference type="InterPro" id="IPR024329">
    <property type="entry name" value="Amyloid_glyco_E2_domain"/>
</dbReference>
<feature type="coiled-coil region" evidence="17">
    <location>
        <begin position="296"/>
        <end position="356"/>
    </location>
</feature>
<comment type="similarity">
    <text evidence="15 16">Belongs to the APP family.</text>
</comment>
<dbReference type="PROSITE" id="PS00319">
    <property type="entry name" value="APP_CUBD"/>
    <property type="match status" value="1"/>
</dbReference>
<dbReference type="InterPro" id="IPR008155">
    <property type="entry name" value="Amyloid_glyco"/>
</dbReference>
<gene>
    <name evidence="21" type="primary">LOC109065280</name>
</gene>
<dbReference type="GO" id="GO:0046914">
    <property type="term" value="F:transition metal ion binding"/>
    <property type="evidence" value="ECO:0007669"/>
    <property type="project" value="InterPro"/>
</dbReference>
<comment type="function">
    <text evidence="14">Functional neuronal receptor which couples to intracellular signaling pathway through the GTP-binding protein G(O).</text>
</comment>
<dbReference type="SMART" id="SM00006">
    <property type="entry name" value="A4_EXTRA"/>
    <property type="match status" value="1"/>
</dbReference>
<feature type="domain" description="E2" evidence="20">
    <location>
        <begin position="271"/>
        <end position="461"/>
    </location>
</feature>
<evidence type="ECO:0000256" key="14">
    <source>
        <dbReference type="ARBA" id="ARBA00053261"/>
    </source>
</evidence>
<dbReference type="InterPro" id="IPR036176">
    <property type="entry name" value="E2_sf"/>
</dbReference>
<evidence type="ECO:0000313" key="21">
    <source>
        <dbReference type="Ensembl" id="ENSCCRP00020107952.1"/>
    </source>
</evidence>
<comment type="function">
    <text evidence="16">Functions as a cell surface receptor and performs physiological functions on the surface of neurons relevant to neurite growth, neuronal adhesion and axonogenesis.</text>
</comment>
<dbReference type="GO" id="GO:0099503">
    <property type="term" value="C:secretory vesicle"/>
    <property type="evidence" value="ECO:0007669"/>
    <property type="project" value="UniProtKB-ARBA"/>
</dbReference>
<evidence type="ECO:0000256" key="2">
    <source>
        <dbReference type="ARBA" id="ARBA00016844"/>
    </source>
</evidence>
<dbReference type="GO" id="GO:0009986">
    <property type="term" value="C:cell surface"/>
    <property type="evidence" value="ECO:0007669"/>
    <property type="project" value="UniProtKB-ARBA"/>
</dbReference>
<evidence type="ECO:0000256" key="7">
    <source>
        <dbReference type="ARBA" id="ARBA00022900"/>
    </source>
</evidence>
<dbReference type="Gene3D" id="6.10.250.1670">
    <property type="match status" value="1"/>
</dbReference>
<dbReference type="Proteomes" id="UP000694701">
    <property type="component" value="Unplaced"/>
</dbReference>
<dbReference type="GO" id="GO:0005102">
    <property type="term" value="F:signaling receptor binding"/>
    <property type="evidence" value="ECO:0007669"/>
    <property type="project" value="TreeGrafter"/>
</dbReference>
<dbReference type="InterPro" id="IPR036454">
    <property type="entry name" value="Amyloid_glyco_heparin-bd_sf"/>
</dbReference>
<dbReference type="GO" id="GO:0007409">
    <property type="term" value="P:axonogenesis"/>
    <property type="evidence" value="ECO:0007669"/>
    <property type="project" value="TreeGrafter"/>
</dbReference>
<keyword evidence="9" id="KW-0186">Copper</keyword>
<evidence type="ECO:0000256" key="3">
    <source>
        <dbReference type="ARBA" id="ARBA00022690"/>
    </source>
</evidence>
<evidence type="ECO:0000256" key="4">
    <source>
        <dbReference type="ARBA" id="ARBA00022692"/>
    </source>
</evidence>
<name>A0A8C2Q5W8_CYPCA</name>
<keyword evidence="5" id="KW-0479">Metal-binding</keyword>
<dbReference type="Pfam" id="PF12924">
    <property type="entry name" value="APP_Cu_bd"/>
    <property type="match status" value="1"/>
</dbReference>
<proteinExistence type="inferred from homology"/>
<dbReference type="GO" id="GO:0051246">
    <property type="term" value="P:regulation of protein metabolic process"/>
    <property type="evidence" value="ECO:0007669"/>
    <property type="project" value="UniProtKB-ARBA"/>
</dbReference>
<dbReference type="FunFam" id="3.30.1490.140:FF:000001">
    <property type="entry name" value="Amyloid beta (A4) protein b"/>
    <property type="match status" value="1"/>
</dbReference>
<dbReference type="InterPro" id="IPR036669">
    <property type="entry name" value="Amyloid_Cu-bd_sf"/>
</dbReference>
<dbReference type="Pfam" id="PF12925">
    <property type="entry name" value="APP_E2"/>
    <property type="match status" value="1"/>
</dbReference>
<keyword evidence="10 16" id="KW-0034">Amyloid</keyword>
<feature type="region of interest" description="Disordered" evidence="18">
    <location>
        <begin position="183"/>
        <end position="271"/>
    </location>
</feature>
<dbReference type="GO" id="GO:0007417">
    <property type="term" value="P:central nervous system development"/>
    <property type="evidence" value="ECO:0007669"/>
    <property type="project" value="TreeGrafter"/>
</dbReference>
<evidence type="ECO:0000256" key="13">
    <source>
        <dbReference type="ARBA" id="ARBA00023180"/>
    </source>
</evidence>
<dbReference type="GO" id="GO:0004867">
    <property type="term" value="F:serine-type endopeptidase inhibitor activity"/>
    <property type="evidence" value="ECO:0007669"/>
    <property type="project" value="UniProtKB-KW"/>
</dbReference>
<dbReference type="InterPro" id="IPR019744">
    <property type="entry name" value="APP_CUBD_CS"/>
</dbReference>